<gene>
    <name evidence="1" type="ORF">ENS82_13895</name>
</gene>
<dbReference type="SUPFAM" id="SSF102588">
    <property type="entry name" value="LmbE-like"/>
    <property type="match status" value="1"/>
</dbReference>
<dbReference type="GO" id="GO:0016811">
    <property type="term" value="F:hydrolase activity, acting on carbon-nitrogen (but not peptide) bonds, in linear amides"/>
    <property type="evidence" value="ECO:0007669"/>
    <property type="project" value="TreeGrafter"/>
</dbReference>
<dbReference type="EMBL" id="DSWI01000035">
    <property type="protein sequence ID" value="HFG21778.1"/>
    <property type="molecule type" value="Genomic_DNA"/>
</dbReference>
<dbReference type="Gene3D" id="3.40.50.10320">
    <property type="entry name" value="LmbE-like"/>
    <property type="match status" value="1"/>
</dbReference>
<evidence type="ECO:0000313" key="1">
    <source>
        <dbReference type="EMBL" id="HFG21778.1"/>
    </source>
</evidence>
<dbReference type="InterPro" id="IPR003737">
    <property type="entry name" value="GlcNAc_PI_deacetylase-related"/>
</dbReference>
<dbReference type="PANTHER" id="PTHR12993:SF11">
    <property type="entry name" value="N-ACETYLGLUCOSAMINYL-PHOSPHATIDYLINOSITOL DE-N-ACETYLASE"/>
    <property type="match status" value="1"/>
</dbReference>
<dbReference type="InterPro" id="IPR024078">
    <property type="entry name" value="LmbE-like_dom_sf"/>
</dbReference>
<comment type="caution">
    <text evidence="1">The sequence shown here is derived from an EMBL/GenBank/DDBJ whole genome shotgun (WGS) entry which is preliminary data.</text>
</comment>
<dbReference type="AlphaFoldDB" id="A0A7C3HG75"/>
<proteinExistence type="predicted"/>
<protein>
    <submittedName>
        <fullName evidence="1">PIG-L family deacetylase</fullName>
    </submittedName>
</protein>
<sequence>MRLLAIFAHPDDESFFCAGTLAKYAALGHEVYLICATRGEQGRIRHPALDASLYPKGEALGKLREKELEAACTTLGLRPPIFLGYQDSGYPLEVAQANPRGFMHQNLQQIEDVLLGYMAQLKPQVVIGFDPQGYYGHADHIHLHRATLGAFWRAGNVMPEPPKRLFFPVRTKERVAQTRFDPERYGVSPCSVAVRVDVRPLAPTIRAAVLAHASQAGPEENFSQVLLDWPGLLEEETFVLGGLRGSFPAMPVDDLLAGWS</sequence>
<organism evidence="1">
    <name type="scientific">Meiothermus ruber</name>
    <dbReference type="NCBI Taxonomy" id="277"/>
    <lineage>
        <taxon>Bacteria</taxon>
        <taxon>Thermotogati</taxon>
        <taxon>Deinococcota</taxon>
        <taxon>Deinococci</taxon>
        <taxon>Thermales</taxon>
        <taxon>Thermaceae</taxon>
        <taxon>Meiothermus</taxon>
    </lineage>
</organism>
<dbReference type="Pfam" id="PF02585">
    <property type="entry name" value="PIG-L"/>
    <property type="match status" value="1"/>
</dbReference>
<name>A0A7C3HG75_MEIRU</name>
<dbReference type="PANTHER" id="PTHR12993">
    <property type="entry name" value="N-ACETYLGLUCOSAMINYL-PHOSPHATIDYLINOSITOL DE-N-ACETYLASE-RELATED"/>
    <property type="match status" value="1"/>
</dbReference>
<accession>A0A7C3HG75</accession>
<reference evidence="1" key="1">
    <citation type="journal article" date="2020" name="mSystems">
        <title>Genome- and Community-Level Interaction Insights into Carbon Utilization and Element Cycling Functions of Hydrothermarchaeota in Hydrothermal Sediment.</title>
        <authorList>
            <person name="Zhou Z."/>
            <person name="Liu Y."/>
            <person name="Xu W."/>
            <person name="Pan J."/>
            <person name="Luo Z.H."/>
            <person name="Li M."/>
        </authorList>
    </citation>
    <scope>NUCLEOTIDE SEQUENCE [LARGE SCALE GENOMIC DNA]</scope>
    <source>
        <strain evidence="1">SpSt-524</strain>
    </source>
</reference>